<dbReference type="Proteomes" id="UP001500804">
    <property type="component" value="Unassembled WGS sequence"/>
</dbReference>
<evidence type="ECO:0000313" key="2">
    <source>
        <dbReference type="Proteomes" id="UP001500804"/>
    </source>
</evidence>
<proteinExistence type="predicted"/>
<gene>
    <name evidence="1" type="ORF">GCM10023320_32660</name>
</gene>
<evidence type="ECO:0000313" key="1">
    <source>
        <dbReference type="EMBL" id="GAA5122390.1"/>
    </source>
</evidence>
<comment type="caution">
    <text evidence="1">The sequence shown here is derived from an EMBL/GenBank/DDBJ whole genome shotgun (WGS) entry which is preliminary data.</text>
</comment>
<accession>A0ABP9NKL7</accession>
<sequence>MTTSARLGGTLVSVNSAAVMGAAPGQRVWQRSGARPGSAWVLVAELNDDLDDDSVLRGPPIDRVTATTSHRSRRRRPLAARRYRRADRLSWLWTIRWYRARWAARRALRSR</sequence>
<organism evidence="1 2">
    <name type="scientific">Pseudonocardia adelaidensis</name>
    <dbReference type="NCBI Taxonomy" id="648754"/>
    <lineage>
        <taxon>Bacteria</taxon>
        <taxon>Bacillati</taxon>
        <taxon>Actinomycetota</taxon>
        <taxon>Actinomycetes</taxon>
        <taxon>Pseudonocardiales</taxon>
        <taxon>Pseudonocardiaceae</taxon>
        <taxon>Pseudonocardia</taxon>
    </lineage>
</organism>
<keyword evidence="2" id="KW-1185">Reference proteome</keyword>
<dbReference type="EMBL" id="BAABJO010000010">
    <property type="protein sequence ID" value="GAA5122390.1"/>
    <property type="molecule type" value="Genomic_DNA"/>
</dbReference>
<protein>
    <submittedName>
        <fullName evidence="1">Uncharacterized protein</fullName>
    </submittedName>
</protein>
<reference evidence="2" key="1">
    <citation type="journal article" date="2019" name="Int. J. Syst. Evol. Microbiol.">
        <title>The Global Catalogue of Microorganisms (GCM) 10K type strain sequencing project: providing services to taxonomists for standard genome sequencing and annotation.</title>
        <authorList>
            <consortium name="The Broad Institute Genomics Platform"/>
            <consortium name="The Broad Institute Genome Sequencing Center for Infectious Disease"/>
            <person name="Wu L."/>
            <person name="Ma J."/>
        </authorList>
    </citation>
    <scope>NUCLEOTIDE SEQUENCE [LARGE SCALE GENOMIC DNA]</scope>
    <source>
        <strain evidence="2">JCM 18302</strain>
    </source>
</reference>
<name>A0ABP9NKL7_9PSEU</name>